<dbReference type="EMBL" id="JWZT01003648">
    <property type="protein sequence ID" value="KII65957.1"/>
    <property type="molecule type" value="Genomic_DNA"/>
</dbReference>
<comment type="caution">
    <text evidence="1">The sequence shown here is derived from an EMBL/GenBank/DDBJ whole genome shotgun (WGS) entry which is preliminary data.</text>
</comment>
<sequence length="110" mass="12677">MLASFETNIESINDSLGIYLSLLNDALYPSLTDSTKAVEFSNKIRQVATFSWDQCICADNIRFDDNYESVCVDLAFDMVNMLFQAGLYFMIKSRKIVLELSQFCYFIHQI</sequence>
<protein>
    <submittedName>
        <fullName evidence="1">Uncharacterized protein</fullName>
    </submittedName>
</protein>
<dbReference type="AlphaFoldDB" id="A0A0C2MWG1"/>
<evidence type="ECO:0000313" key="2">
    <source>
        <dbReference type="Proteomes" id="UP000031668"/>
    </source>
</evidence>
<organism evidence="1 2">
    <name type="scientific">Thelohanellus kitauei</name>
    <name type="common">Myxosporean</name>
    <dbReference type="NCBI Taxonomy" id="669202"/>
    <lineage>
        <taxon>Eukaryota</taxon>
        <taxon>Metazoa</taxon>
        <taxon>Cnidaria</taxon>
        <taxon>Myxozoa</taxon>
        <taxon>Myxosporea</taxon>
        <taxon>Bivalvulida</taxon>
        <taxon>Platysporina</taxon>
        <taxon>Myxobolidae</taxon>
        <taxon>Thelohanellus</taxon>
    </lineage>
</organism>
<evidence type="ECO:0000313" key="1">
    <source>
        <dbReference type="EMBL" id="KII65957.1"/>
    </source>
</evidence>
<reference evidence="1 2" key="1">
    <citation type="journal article" date="2014" name="Genome Biol. Evol.">
        <title>The genome of the myxosporean Thelohanellus kitauei shows adaptations to nutrient acquisition within its fish host.</title>
        <authorList>
            <person name="Yang Y."/>
            <person name="Xiong J."/>
            <person name="Zhou Z."/>
            <person name="Huo F."/>
            <person name="Miao W."/>
            <person name="Ran C."/>
            <person name="Liu Y."/>
            <person name="Zhang J."/>
            <person name="Feng J."/>
            <person name="Wang M."/>
            <person name="Wang M."/>
            <person name="Wang L."/>
            <person name="Yao B."/>
        </authorList>
    </citation>
    <scope>NUCLEOTIDE SEQUENCE [LARGE SCALE GENOMIC DNA]</scope>
    <source>
        <strain evidence="1">Wuqing</strain>
    </source>
</reference>
<name>A0A0C2MWG1_THEKT</name>
<proteinExistence type="predicted"/>
<keyword evidence="2" id="KW-1185">Reference proteome</keyword>
<accession>A0A0C2MWG1</accession>
<gene>
    <name evidence="1" type="ORF">RF11_14898</name>
</gene>
<dbReference type="Proteomes" id="UP000031668">
    <property type="component" value="Unassembled WGS sequence"/>
</dbReference>